<dbReference type="PANTHER" id="PTHR33121:SF70">
    <property type="entry name" value="SIGNALING PROTEIN YKOW"/>
    <property type="match status" value="1"/>
</dbReference>
<dbReference type="InterPro" id="IPR009050">
    <property type="entry name" value="Globin-like_sf"/>
</dbReference>
<comment type="caution">
    <text evidence="5">The sequence shown here is derived from an EMBL/GenBank/DDBJ whole genome shotgun (WGS) entry which is preliminary data.</text>
</comment>
<dbReference type="RefSeq" id="WP_101538945.1">
    <property type="nucleotide sequence ID" value="NZ_MXAV01000056.1"/>
</dbReference>
<dbReference type="SMART" id="SM00267">
    <property type="entry name" value="GGDEF"/>
    <property type="match status" value="1"/>
</dbReference>
<evidence type="ECO:0000259" key="4">
    <source>
        <dbReference type="PROSITE" id="PS50887"/>
    </source>
</evidence>
<keyword evidence="6" id="KW-1185">Reference proteome</keyword>
<dbReference type="GO" id="GO:0019825">
    <property type="term" value="F:oxygen binding"/>
    <property type="evidence" value="ECO:0007669"/>
    <property type="project" value="InterPro"/>
</dbReference>
<dbReference type="Pfam" id="PF11563">
    <property type="entry name" value="Protoglobin"/>
    <property type="match status" value="1"/>
</dbReference>
<gene>
    <name evidence="5" type="ORF">B1757_14145</name>
</gene>
<dbReference type="GO" id="GO:0071111">
    <property type="term" value="F:cyclic-guanylate-specific phosphodiesterase activity"/>
    <property type="evidence" value="ECO:0007669"/>
    <property type="project" value="InterPro"/>
</dbReference>
<dbReference type="SMART" id="SM00052">
    <property type="entry name" value="EAL"/>
    <property type="match status" value="1"/>
</dbReference>
<dbReference type="GO" id="GO:0020037">
    <property type="term" value="F:heme binding"/>
    <property type="evidence" value="ECO:0007669"/>
    <property type="project" value="InterPro"/>
</dbReference>
<accession>A0A2I1DI01</accession>
<dbReference type="InterPro" id="IPR029787">
    <property type="entry name" value="Nucleotide_cyclase"/>
</dbReference>
<dbReference type="InterPro" id="IPR050706">
    <property type="entry name" value="Cyclic-di-GMP_PDE-like"/>
</dbReference>
<dbReference type="InterPro" id="IPR025991">
    <property type="entry name" value="Chemoreceptor_zinc-bind_dom"/>
</dbReference>
<proteinExistence type="predicted"/>
<dbReference type="CDD" id="cd01948">
    <property type="entry name" value="EAL"/>
    <property type="match status" value="1"/>
</dbReference>
<feature type="domain" description="EAL" evidence="3">
    <location>
        <begin position="499"/>
        <end position="752"/>
    </location>
</feature>
<dbReference type="Pfam" id="PF00990">
    <property type="entry name" value="GGDEF"/>
    <property type="match status" value="1"/>
</dbReference>
<dbReference type="InterPro" id="IPR043128">
    <property type="entry name" value="Rev_trsase/Diguanyl_cyclase"/>
</dbReference>
<dbReference type="SUPFAM" id="SSF55073">
    <property type="entry name" value="Nucleotide cyclase"/>
    <property type="match status" value="1"/>
</dbReference>
<dbReference type="Pfam" id="PF00563">
    <property type="entry name" value="EAL"/>
    <property type="match status" value="1"/>
</dbReference>
<dbReference type="PANTHER" id="PTHR33121">
    <property type="entry name" value="CYCLIC DI-GMP PHOSPHODIESTERASE PDEF"/>
    <property type="match status" value="1"/>
</dbReference>
<dbReference type="InterPro" id="IPR044398">
    <property type="entry name" value="Globin-sensor_dom"/>
</dbReference>
<dbReference type="NCBIfam" id="TIGR00254">
    <property type="entry name" value="GGDEF"/>
    <property type="match status" value="1"/>
</dbReference>
<evidence type="ECO:0000313" key="6">
    <source>
        <dbReference type="Proteomes" id="UP000234329"/>
    </source>
</evidence>
<dbReference type="Gene3D" id="3.30.70.270">
    <property type="match status" value="1"/>
</dbReference>
<dbReference type="Pfam" id="PF13682">
    <property type="entry name" value="CZB"/>
    <property type="match status" value="1"/>
</dbReference>
<dbReference type="PROSITE" id="PS50883">
    <property type="entry name" value="EAL"/>
    <property type="match status" value="1"/>
</dbReference>
<feature type="domain" description="GGDEF" evidence="4">
    <location>
        <begin position="357"/>
        <end position="490"/>
    </location>
</feature>
<dbReference type="OrthoDB" id="5291908at2"/>
<dbReference type="PROSITE" id="PS50887">
    <property type="entry name" value="GGDEF"/>
    <property type="match status" value="1"/>
</dbReference>
<dbReference type="SUPFAM" id="SSF46458">
    <property type="entry name" value="Globin-like"/>
    <property type="match status" value="1"/>
</dbReference>
<dbReference type="InterPro" id="IPR039379">
    <property type="entry name" value="Protoglobin_sensor_dom"/>
</dbReference>
<dbReference type="InParanoid" id="A0A2I1DI01"/>
<name>A0A2I1DI01_9PROT</name>
<evidence type="ECO:0000256" key="2">
    <source>
        <dbReference type="ARBA" id="ARBA00029839"/>
    </source>
</evidence>
<dbReference type="CDD" id="cd01068">
    <property type="entry name" value="globin_sensor"/>
    <property type="match status" value="1"/>
</dbReference>
<dbReference type="InterPro" id="IPR000160">
    <property type="entry name" value="GGDEF_dom"/>
</dbReference>
<sequence>MSNIPIKPDNLVQFLGLSRDDLRLLDQHWGLFAQGAETLARDFYHYLFSHPATAATFRDYSEAQIEALIQRQAEHGYGLLHNRLDASWQMAMQQLGAKHHYLGIDPAWLAGAYTIYWRHWQPVLEKFVPAQDRSQLGRILISLLMGDLMCQLSGYARASRETDSERSAVFDVLLDTLASTRMENNTENSSLLQVLCERLPRKSRYITLAGYFLCSHQGHDVLTLEASAGMRLAKPTLSFASEDPCWVALKQNQIVVQLTDDPSAPQWIQQLRPRVKELVFLPFASGDLQGVGFIGARAEGYFQRIGSDYFEAFAHLGEIVLQLRNRMLRDPLTKVPNRLLFMDRLEIARRQASREESLLGVVLLDLDGFKPVNDRFGHGAGDRLLVSITQRIRQCLRSGDTLGRLGGDEFGLLFPALSSLDDLDMVCARILEAVRKPLEMDGERVNVSASLGVTIYPLDDVSVETLLAHADLALYAAKNQGGDQLSLYSLTLDEAAQNAAKMRRTLEKGLQNHTLVLYYQPIINSFGGVSGVESLIRILDPEQGLLGPAAFWAGLDHHRYARDLGIFVMDAAFRQGQTWQQQGLSLRVSINISAHHLLDARFLSDLEAALAKYPGLAPEQIEIEITESAPLHDLSQAQERLNACNRLGVRIALDDFGTGNASLTYLQQLPAQSVKLDQSFVRDMINDPKDLAIVAAVITASRMLGLDVIAEGVETEAHAKLLAKMGCSHLQGYLFAKPMPGEDIPLWVQRFKGLGLGLPSHSSIDILPTLLEGHAQRTESFLQALCEQNTIPLHVLDEDAEDKCHLGRWLKGDGSLRFGDLPEFLPILQRHEKIHQLARQAKHFLDNGEKAKAMSLGSLLELENGKMIGELRELVYDEGELQAENHACGCDER</sequence>
<dbReference type="Gene3D" id="1.20.120.30">
    <property type="entry name" value="Aspartate receptor, ligand-binding domain"/>
    <property type="match status" value="1"/>
</dbReference>
<dbReference type="AlphaFoldDB" id="A0A2I1DI01"/>
<dbReference type="Proteomes" id="UP000234329">
    <property type="component" value="Unassembled WGS sequence"/>
</dbReference>
<dbReference type="EMBL" id="MXAV01000056">
    <property type="protein sequence ID" value="PKY09497.1"/>
    <property type="molecule type" value="Genomic_DNA"/>
</dbReference>
<evidence type="ECO:0000259" key="3">
    <source>
        <dbReference type="PROSITE" id="PS50883"/>
    </source>
</evidence>
<dbReference type="InterPro" id="IPR012292">
    <property type="entry name" value="Globin/Proto"/>
</dbReference>
<dbReference type="InterPro" id="IPR001633">
    <property type="entry name" value="EAL_dom"/>
</dbReference>
<dbReference type="CDD" id="cd01949">
    <property type="entry name" value="GGDEF"/>
    <property type="match status" value="1"/>
</dbReference>
<evidence type="ECO:0000313" key="5">
    <source>
        <dbReference type="EMBL" id="PKY09497.1"/>
    </source>
</evidence>
<dbReference type="FunCoup" id="A0A2I1DI01">
    <property type="interactions" value="1"/>
</dbReference>
<protein>
    <recommendedName>
        <fullName evidence="1">Diguanylate cyclase DosC</fullName>
    </recommendedName>
    <alternativeName>
        <fullName evidence="2">Direct oxygen-sensing cyclase</fullName>
    </alternativeName>
</protein>
<dbReference type="Gene3D" id="3.20.20.450">
    <property type="entry name" value="EAL domain"/>
    <property type="match status" value="1"/>
</dbReference>
<dbReference type="InterPro" id="IPR035919">
    <property type="entry name" value="EAL_sf"/>
</dbReference>
<organism evidence="5 6">
    <name type="scientific">Acidithiobacillus marinus</name>
    <dbReference type="NCBI Taxonomy" id="187490"/>
    <lineage>
        <taxon>Bacteria</taxon>
        <taxon>Pseudomonadati</taxon>
        <taxon>Pseudomonadota</taxon>
        <taxon>Acidithiobacillia</taxon>
        <taxon>Acidithiobacillales</taxon>
        <taxon>Acidithiobacillaceae</taxon>
        <taxon>Acidithiobacillus</taxon>
    </lineage>
</organism>
<evidence type="ECO:0000256" key="1">
    <source>
        <dbReference type="ARBA" id="ARBA00015125"/>
    </source>
</evidence>
<dbReference type="SUPFAM" id="SSF141868">
    <property type="entry name" value="EAL domain-like"/>
    <property type="match status" value="1"/>
</dbReference>
<dbReference type="Gene3D" id="1.10.490.10">
    <property type="entry name" value="Globins"/>
    <property type="match status" value="1"/>
</dbReference>
<reference evidence="5 6" key="1">
    <citation type="submission" date="2017-03" db="EMBL/GenBank/DDBJ databases">
        <title>Draft genime sequence of the acidophilic sulfur-oxidizing bacterium Acidithiobacillus sp. SH, isolated from seawater.</title>
        <authorList>
            <person name="Sharmin S."/>
            <person name="Tokuhisa M."/>
            <person name="Kanao T."/>
            <person name="Kamimura K."/>
        </authorList>
    </citation>
    <scope>NUCLEOTIDE SEQUENCE [LARGE SCALE GENOMIC DNA]</scope>
    <source>
        <strain evidence="5 6">SH</strain>
    </source>
</reference>